<evidence type="ECO:0000313" key="2">
    <source>
        <dbReference type="Proteomes" id="UP000886595"/>
    </source>
</evidence>
<accession>A0A8X7UW01</accession>
<sequence length="75" mass="8166">MKGNGRWWRHYGGCRRNLYLSPSTGNCATRRSKTDPQVSEGTSLSVARIGKVMEFDLYGGSAALAPQRLYGGAPC</sequence>
<name>A0A8X7UW01_BRACI</name>
<reference evidence="1 2" key="1">
    <citation type="submission" date="2020-02" db="EMBL/GenBank/DDBJ databases">
        <authorList>
            <person name="Ma Q."/>
            <person name="Huang Y."/>
            <person name="Song X."/>
            <person name="Pei D."/>
        </authorList>
    </citation>
    <scope>NUCLEOTIDE SEQUENCE [LARGE SCALE GENOMIC DNA]</scope>
    <source>
        <strain evidence="1">Sxm20200214</strain>
        <tissue evidence="1">Leaf</tissue>
    </source>
</reference>
<gene>
    <name evidence="1" type="ORF">Bca52824_039468</name>
</gene>
<dbReference type="EMBL" id="JAAMPC010000009">
    <property type="protein sequence ID" value="KAG2292799.1"/>
    <property type="molecule type" value="Genomic_DNA"/>
</dbReference>
<keyword evidence="2" id="KW-1185">Reference proteome</keyword>
<evidence type="ECO:0000313" key="1">
    <source>
        <dbReference type="EMBL" id="KAG2292799.1"/>
    </source>
</evidence>
<comment type="caution">
    <text evidence="1">The sequence shown here is derived from an EMBL/GenBank/DDBJ whole genome shotgun (WGS) entry which is preliminary data.</text>
</comment>
<dbReference type="Proteomes" id="UP000886595">
    <property type="component" value="Unassembled WGS sequence"/>
</dbReference>
<proteinExistence type="predicted"/>
<protein>
    <submittedName>
        <fullName evidence="1">Uncharacterized protein</fullName>
    </submittedName>
</protein>
<dbReference type="AlphaFoldDB" id="A0A8X7UW01"/>
<organism evidence="1 2">
    <name type="scientific">Brassica carinata</name>
    <name type="common">Ethiopian mustard</name>
    <name type="synonym">Abyssinian cabbage</name>
    <dbReference type="NCBI Taxonomy" id="52824"/>
    <lineage>
        <taxon>Eukaryota</taxon>
        <taxon>Viridiplantae</taxon>
        <taxon>Streptophyta</taxon>
        <taxon>Embryophyta</taxon>
        <taxon>Tracheophyta</taxon>
        <taxon>Spermatophyta</taxon>
        <taxon>Magnoliopsida</taxon>
        <taxon>eudicotyledons</taxon>
        <taxon>Gunneridae</taxon>
        <taxon>Pentapetalae</taxon>
        <taxon>rosids</taxon>
        <taxon>malvids</taxon>
        <taxon>Brassicales</taxon>
        <taxon>Brassicaceae</taxon>
        <taxon>Brassiceae</taxon>
        <taxon>Brassica</taxon>
    </lineage>
</organism>